<comment type="caution">
    <text evidence="1">The sequence shown here is derived from an EMBL/GenBank/DDBJ whole genome shotgun (WGS) entry which is preliminary data.</text>
</comment>
<reference evidence="1 2" key="1">
    <citation type="submission" date="2015-11" db="EMBL/GenBank/DDBJ databases">
        <title>Bacillus caseinolyticus sp nov.</title>
        <authorList>
            <person name="Dastager S.G."/>
            <person name="Mawlankar R."/>
        </authorList>
    </citation>
    <scope>NUCLEOTIDE SEQUENCE [LARGE SCALE GENOMIC DNA]</scope>
    <source>
        <strain evidence="1 2">SGD-V-76</strain>
    </source>
</reference>
<protein>
    <submittedName>
        <fullName evidence="1">Uncharacterized protein</fullName>
    </submittedName>
</protein>
<evidence type="ECO:0000313" key="1">
    <source>
        <dbReference type="EMBL" id="KSU86508.1"/>
    </source>
</evidence>
<accession>A0A0V8JHR5</accession>
<dbReference type="EMBL" id="LNQP01000080">
    <property type="protein sequence ID" value="KSU86508.1"/>
    <property type="molecule type" value="Genomic_DNA"/>
</dbReference>
<dbReference type="Proteomes" id="UP000053681">
    <property type="component" value="Unassembled WGS sequence"/>
</dbReference>
<keyword evidence="2" id="KW-1185">Reference proteome</keyword>
<evidence type="ECO:0000313" key="2">
    <source>
        <dbReference type="Proteomes" id="UP000053681"/>
    </source>
</evidence>
<gene>
    <name evidence="1" type="ORF">AS180_18165</name>
</gene>
<proteinExistence type="predicted"/>
<dbReference type="AlphaFoldDB" id="A0A0V8JHR5"/>
<organism evidence="1 2">
    <name type="scientific">Priestia veravalensis</name>
    <dbReference type="NCBI Taxonomy" id="1414648"/>
    <lineage>
        <taxon>Bacteria</taxon>
        <taxon>Bacillati</taxon>
        <taxon>Bacillota</taxon>
        <taxon>Bacilli</taxon>
        <taxon>Bacillales</taxon>
        <taxon>Bacillaceae</taxon>
        <taxon>Priestia</taxon>
    </lineage>
</organism>
<sequence length="104" mass="11950">MLKSDWIPVREISDDTQIWSGTIVRVFGINNCEEEFYDYIVSFIYDNTDYLQLTCLSRGEGGNIICVLQTEPSSNYSLGRELKRMMDDGTDSVFVNFTPECIVK</sequence>
<dbReference type="RefSeq" id="WP_062687258.1">
    <property type="nucleotide sequence ID" value="NZ_KQ758695.1"/>
</dbReference>
<name>A0A0V8JHR5_9BACI</name>